<gene>
    <name evidence="2" type="ORF">DID88_001383</name>
</gene>
<accession>A0A395IXR5</accession>
<keyword evidence="3" id="KW-1185">Reference proteome</keyword>
<evidence type="ECO:0000313" key="3">
    <source>
        <dbReference type="Proteomes" id="UP000249056"/>
    </source>
</evidence>
<organism evidence="2 3">
    <name type="scientific">Monilinia fructigena</name>
    <dbReference type="NCBI Taxonomy" id="38457"/>
    <lineage>
        <taxon>Eukaryota</taxon>
        <taxon>Fungi</taxon>
        <taxon>Dikarya</taxon>
        <taxon>Ascomycota</taxon>
        <taxon>Pezizomycotina</taxon>
        <taxon>Leotiomycetes</taxon>
        <taxon>Helotiales</taxon>
        <taxon>Sclerotiniaceae</taxon>
        <taxon>Monilinia</taxon>
    </lineage>
</organism>
<protein>
    <submittedName>
        <fullName evidence="2">Uncharacterized protein</fullName>
    </submittedName>
</protein>
<dbReference type="EMBL" id="QKRW01000012">
    <property type="protein sequence ID" value="RAL64786.1"/>
    <property type="molecule type" value="Genomic_DNA"/>
</dbReference>
<feature type="compositionally biased region" description="Low complexity" evidence="1">
    <location>
        <begin position="138"/>
        <end position="150"/>
    </location>
</feature>
<dbReference type="Proteomes" id="UP000249056">
    <property type="component" value="Unassembled WGS sequence"/>
</dbReference>
<feature type="compositionally biased region" description="Polar residues" evidence="1">
    <location>
        <begin position="151"/>
        <end position="169"/>
    </location>
</feature>
<sequence length="178" mass="18888">MDIQLPPRLDLGSGQLNNYSVASAIDSHIVVIERDAKQKRDMVLAFAHSVNSFVALYTTIKERKLASELSQKVVTFLSASIYAETDSAASTPAHPCSNPSADIPAPTTKTVTYADRARSNTGLSSSIDPRKSRNNTVSMSSAAGKPSSSSVHTPSVRPTKSANTALSSNADRRNPGQV</sequence>
<dbReference type="OrthoDB" id="3561817at2759"/>
<name>A0A395IXR5_9HELO</name>
<feature type="region of interest" description="Disordered" evidence="1">
    <location>
        <begin position="87"/>
        <end position="178"/>
    </location>
</feature>
<evidence type="ECO:0000313" key="2">
    <source>
        <dbReference type="EMBL" id="RAL64786.1"/>
    </source>
</evidence>
<proteinExistence type="predicted"/>
<reference evidence="2 3" key="1">
    <citation type="submission" date="2018-06" db="EMBL/GenBank/DDBJ databases">
        <title>Genome Sequence of the Brown Rot Fungal Pathogen Monilinia fructigena.</title>
        <authorList>
            <person name="Landi L."/>
            <person name="De Miccolis Angelini R.M."/>
            <person name="Pollastro S."/>
            <person name="Abate D."/>
            <person name="Faretra F."/>
            <person name="Romanazzi G."/>
        </authorList>
    </citation>
    <scope>NUCLEOTIDE SEQUENCE [LARGE SCALE GENOMIC DNA]</scope>
    <source>
        <strain evidence="2 3">Mfrg269</strain>
    </source>
</reference>
<dbReference type="AlphaFoldDB" id="A0A395IXR5"/>
<evidence type="ECO:0000256" key="1">
    <source>
        <dbReference type="SAM" id="MobiDB-lite"/>
    </source>
</evidence>
<comment type="caution">
    <text evidence="2">The sequence shown here is derived from an EMBL/GenBank/DDBJ whole genome shotgun (WGS) entry which is preliminary data.</text>
</comment>